<keyword evidence="3" id="KW-1185">Reference proteome</keyword>
<feature type="compositionally biased region" description="Acidic residues" evidence="1">
    <location>
        <begin position="95"/>
        <end position="112"/>
    </location>
</feature>
<feature type="region of interest" description="Disordered" evidence="1">
    <location>
        <begin position="88"/>
        <end position="120"/>
    </location>
</feature>
<evidence type="ECO:0000313" key="3">
    <source>
        <dbReference type="Proteomes" id="UP000579812"/>
    </source>
</evidence>
<protein>
    <submittedName>
        <fullName evidence="2">Uncharacterized protein</fullName>
    </submittedName>
</protein>
<evidence type="ECO:0000313" key="2">
    <source>
        <dbReference type="EMBL" id="KAF4118765.1"/>
    </source>
</evidence>
<organism evidence="2 3">
    <name type="scientific">Onychostoma macrolepis</name>
    <dbReference type="NCBI Taxonomy" id="369639"/>
    <lineage>
        <taxon>Eukaryota</taxon>
        <taxon>Metazoa</taxon>
        <taxon>Chordata</taxon>
        <taxon>Craniata</taxon>
        <taxon>Vertebrata</taxon>
        <taxon>Euteleostomi</taxon>
        <taxon>Actinopterygii</taxon>
        <taxon>Neopterygii</taxon>
        <taxon>Teleostei</taxon>
        <taxon>Ostariophysi</taxon>
        <taxon>Cypriniformes</taxon>
        <taxon>Cyprinidae</taxon>
        <taxon>Acrossocheilinae</taxon>
        <taxon>Onychostoma</taxon>
    </lineage>
</organism>
<dbReference type="AlphaFoldDB" id="A0A7J6DID6"/>
<proteinExistence type="predicted"/>
<sequence length="154" mass="16951">MGQGAGEGKSDGRVDPERKPNLILIVTPARFPRLLRRLLRGASKGRRHRKSGMFEASGGGHCCGQHRCEDTTAPQTAWVQILAKGDGGVSAPEIQDLEDQETGKDTDEENTSEEEHRSNQVMRCTGIGWDVIRVVFVSIEYQVEAATTLEFIQS</sequence>
<feature type="region of interest" description="Disordered" evidence="1">
    <location>
        <begin position="46"/>
        <end position="65"/>
    </location>
</feature>
<comment type="caution">
    <text evidence="2">The sequence shown here is derived from an EMBL/GenBank/DDBJ whole genome shotgun (WGS) entry which is preliminary data.</text>
</comment>
<dbReference type="Proteomes" id="UP000579812">
    <property type="component" value="Unassembled WGS sequence"/>
</dbReference>
<gene>
    <name evidence="2" type="ORF">G5714_000816</name>
</gene>
<accession>A0A7J6DID6</accession>
<reference evidence="2 3" key="1">
    <citation type="submission" date="2020-04" db="EMBL/GenBank/DDBJ databases">
        <title>Chromosome-level genome assembly of a cyprinid fish Onychostoma macrolepis by integration of Nanopore Sequencing, Bionano and Hi-C technology.</title>
        <authorList>
            <person name="Wang D."/>
        </authorList>
    </citation>
    <scope>NUCLEOTIDE SEQUENCE [LARGE SCALE GENOMIC DNA]</scope>
    <source>
        <strain evidence="2">SWU-2019</strain>
        <tissue evidence="2">Muscle</tissue>
    </source>
</reference>
<dbReference type="EMBL" id="JAAMOB010000001">
    <property type="protein sequence ID" value="KAF4118765.1"/>
    <property type="molecule type" value="Genomic_DNA"/>
</dbReference>
<name>A0A7J6DID6_9TELE</name>
<evidence type="ECO:0000256" key="1">
    <source>
        <dbReference type="SAM" id="MobiDB-lite"/>
    </source>
</evidence>